<dbReference type="Proteomes" id="UP000095746">
    <property type="component" value="Unassembled WGS sequence"/>
</dbReference>
<reference evidence="2 3" key="1">
    <citation type="submission" date="2015-09" db="EMBL/GenBank/DDBJ databases">
        <authorList>
            <consortium name="Pathogen Informatics"/>
        </authorList>
    </citation>
    <scope>NUCLEOTIDE SEQUENCE [LARGE SCALE GENOMIC DNA]</scope>
    <source>
        <strain evidence="2 3">2789STDY5608854</strain>
    </source>
</reference>
<name>A0A174PW88_FLAPL</name>
<evidence type="ECO:0000256" key="1">
    <source>
        <dbReference type="SAM" id="MobiDB-lite"/>
    </source>
</evidence>
<feature type="region of interest" description="Disordered" evidence="1">
    <location>
        <begin position="1"/>
        <end position="57"/>
    </location>
</feature>
<dbReference type="EMBL" id="CYZT01000432">
    <property type="protein sequence ID" value="CUP63886.1"/>
    <property type="molecule type" value="Genomic_DNA"/>
</dbReference>
<proteinExistence type="predicted"/>
<protein>
    <submittedName>
        <fullName evidence="2">Uncharacterized protein</fullName>
    </submittedName>
</protein>
<evidence type="ECO:0000313" key="2">
    <source>
        <dbReference type="EMBL" id="CUP63886.1"/>
    </source>
</evidence>
<gene>
    <name evidence="2" type="ORF">ERS852411_03403</name>
</gene>
<sequence length="114" mass="12947">MRMPRAKPTASAPAAKSATPRLNRRPKPSKPTRATKPTTMPMPRNRAESSLIYQPHLSTPTISRAKVAPMTSRTSFRVPVSSGRSFRSTFSSRWRSNSYIRLRVGSRLMRWAYK</sequence>
<dbReference type="AlphaFoldDB" id="A0A174PW88"/>
<evidence type="ECO:0000313" key="3">
    <source>
        <dbReference type="Proteomes" id="UP000095746"/>
    </source>
</evidence>
<feature type="compositionally biased region" description="Low complexity" evidence="1">
    <location>
        <begin position="1"/>
        <end position="21"/>
    </location>
</feature>
<organism evidence="2 3">
    <name type="scientific">Flavonifractor plautii</name>
    <name type="common">Fusobacterium plautii</name>
    <dbReference type="NCBI Taxonomy" id="292800"/>
    <lineage>
        <taxon>Bacteria</taxon>
        <taxon>Bacillati</taxon>
        <taxon>Bacillota</taxon>
        <taxon>Clostridia</taxon>
        <taxon>Eubacteriales</taxon>
        <taxon>Oscillospiraceae</taxon>
        <taxon>Flavonifractor</taxon>
    </lineage>
</organism>
<accession>A0A174PW88</accession>